<proteinExistence type="predicted"/>
<feature type="repeat" description="WD" evidence="3">
    <location>
        <begin position="31"/>
        <end position="71"/>
    </location>
</feature>
<dbReference type="Gene3D" id="2.130.10.10">
    <property type="entry name" value="YVTN repeat-like/Quinoprotein amine dehydrogenase"/>
    <property type="match status" value="1"/>
</dbReference>
<dbReference type="PROSITE" id="PS00678">
    <property type="entry name" value="WD_REPEATS_1"/>
    <property type="match status" value="1"/>
</dbReference>
<name>A0AA85JDP0_TRIRE</name>
<reference evidence="4" key="1">
    <citation type="submission" date="2022-06" db="EMBL/GenBank/DDBJ databases">
        <authorList>
            <person name="Berger JAMES D."/>
            <person name="Berger JAMES D."/>
        </authorList>
    </citation>
    <scope>NUCLEOTIDE SEQUENCE [LARGE SCALE GENOMIC DNA]</scope>
</reference>
<sequence>MSGDIVAASLDSKTIELFSGYGKKLMHYESLYGHDGRASTVHFINETLLVSGSCDENIFVWNIESEAYGQATYHGEEVSAFEGRRLDRLIVADSSPVIKEYSACFCGYHSFLFSPFHVLI</sequence>
<dbReference type="AlphaFoldDB" id="A0AA85JDP0"/>
<dbReference type="InterPro" id="IPR001680">
    <property type="entry name" value="WD40_rpt"/>
</dbReference>
<dbReference type="WBParaSite" id="TREG1_28550.1">
    <property type="protein sequence ID" value="TREG1_28550.1"/>
    <property type="gene ID" value="TREG1_28550"/>
</dbReference>
<evidence type="ECO:0000256" key="3">
    <source>
        <dbReference type="PROSITE-ProRule" id="PRU00221"/>
    </source>
</evidence>
<keyword evidence="2" id="KW-0677">Repeat</keyword>
<keyword evidence="4" id="KW-1185">Reference proteome</keyword>
<accession>A0AA85JDP0</accession>
<evidence type="ECO:0000256" key="1">
    <source>
        <dbReference type="ARBA" id="ARBA00022574"/>
    </source>
</evidence>
<dbReference type="Proteomes" id="UP000050795">
    <property type="component" value="Unassembled WGS sequence"/>
</dbReference>
<dbReference type="PROSITE" id="PS50082">
    <property type="entry name" value="WD_REPEATS_2"/>
    <property type="match status" value="1"/>
</dbReference>
<keyword evidence="1 3" id="KW-0853">WD repeat</keyword>
<reference evidence="5" key="2">
    <citation type="submission" date="2023-11" db="UniProtKB">
        <authorList>
            <consortium name="WormBaseParasite"/>
        </authorList>
    </citation>
    <scope>IDENTIFICATION</scope>
</reference>
<evidence type="ECO:0000313" key="5">
    <source>
        <dbReference type="WBParaSite" id="TREG1_28550.1"/>
    </source>
</evidence>
<protein>
    <recommendedName>
        <fullName evidence="6">WD_REPEATS_REGION domain-containing protein</fullName>
    </recommendedName>
</protein>
<dbReference type="InterPro" id="IPR019775">
    <property type="entry name" value="WD40_repeat_CS"/>
</dbReference>
<dbReference type="SUPFAM" id="SSF50978">
    <property type="entry name" value="WD40 repeat-like"/>
    <property type="match status" value="1"/>
</dbReference>
<evidence type="ECO:0000313" key="4">
    <source>
        <dbReference type="Proteomes" id="UP000050795"/>
    </source>
</evidence>
<evidence type="ECO:0008006" key="6">
    <source>
        <dbReference type="Google" id="ProtNLM"/>
    </source>
</evidence>
<dbReference type="PROSITE" id="PS50294">
    <property type="entry name" value="WD_REPEATS_REGION"/>
    <property type="match status" value="1"/>
</dbReference>
<organism evidence="4 5">
    <name type="scientific">Trichobilharzia regenti</name>
    <name type="common">Nasal bird schistosome</name>
    <dbReference type="NCBI Taxonomy" id="157069"/>
    <lineage>
        <taxon>Eukaryota</taxon>
        <taxon>Metazoa</taxon>
        <taxon>Spiralia</taxon>
        <taxon>Lophotrochozoa</taxon>
        <taxon>Platyhelminthes</taxon>
        <taxon>Trematoda</taxon>
        <taxon>Digenea</taxon>
        <taxon>Strigeidida</taxon>
        <taxon>Schistosomatoidea</taxon>
        <taxon>Schistosomatidae</taxon>
        <taxon>Trichobilharzia</taxon>
    </lineage>
</organism>
<dbReference type="InterPro" id="IPR015943">
    <property type="entry name" value="WD40/YVTN_repeat-like_dom_sf"/>
</dbReference>
<dbReference type="InterPro" id="IPR036322">
    <property type="entry name" value="WD40_repeat_dom_sf"/>
</dbReference>
<evidence type="ECO:0000256" key="2">
    <source>
        <dbReference type="ARBA" id="ARBA00022737"/>
    </source>
</evidence>